<organism evidence="3 4">
    <name type="scientific">Mycoplasmopsis gallinarum</name>
    <dbReference type="NCBI Taxonomy" id="29557"/>
    <lineage>
        <taxon>Bacteria</taxon>
        <taxon>Bacillati</taxon>
        <taxon>Mycoplasmatota</taxon>
        <taxon>Mycoplasmoidales</taxon>
        <taxon>Metamycoplasmataceae</taxon>
        <taxon>Mycoplasmopsis</taxon>
    </lineage>
</organism>
<dbReference type="EMBL" id="LVLH01000035">
    <property type="protein sequence ID" value="OAB48831.1"/>
    <property type="molecule type" value="Genomic_DNA"/>
</dbReference>
<keyword evidence="3" id="KW-0378">Hydrolase</keyword>
<dbReference type="InterPro" id="IPR045175">
    <property type="entry name" value="M28_fam"/>
</dbReference>
<dbReference type="GO" id="GO:0004177">
    <property type="term" value="F:aminopeptidase activity"/>
    <property type="evidence" value="ECO:0007669"/>
    <property type="project" value="UniProtKB-KW"/>
</dbReference>
<dbReference type="InterPro" id="IPR007484">
    <property type="entry name" value="Peptidase_M28"/>
</dbReference>
<keyword evidence="1" id="KW-0732">Signal</keyword>
<feature type="signal peptide" evidence="1">
    <location>
        <begin position="1"/>
        <end position="22"/>
    </location>
</feature>
<comment type="caution">
    <text evidence="3">The sequence shown here is derived from an EMBL/GenBank/DDBJ whole genome shotgun (WGS) entry which is preliminary data.</text>
</comment>
<dbReference type="NCBIfam" id="NF045726">
    <property type="entry name" value="XXplasma_LP"/>
    <property type="match status" value="1"/>
</dbReference>
<proteinExistence type="predicted"/>
<dbReference type="STRING" id="29557.MGALLINA_04020"/>
<dbReference type="AlphaFoldDB" id="A0A168RC99"/>
<sequence length="567" mass="64281">MKKNVVLTLSSSIAVFGTVAIAVSCNKNKEESKNNISNVDYEKTAVGNFYNKFELENHGRIAGNISNVSNYDESTYKFRDLQDPNKKSLDSNDIVFKYDLNTTIANDVNNYGSYHAFLWLKEQVKQMNYANLNSTDVITYPELQDVQLQSENITYKRKTYQNYKMATNENVVNILKQVRFETQSSYYETGITIRKDEEFKNQVIENMLNKTGYQGQGFLFHAKDKLRDGKYMANNLGNNLIVSIQPENPGITEANKSQLKDLYIVAHYDSTTSSTNHLSWGATDNATGVASALALLKYYSTAENRAKLGTRLHVIFVDAEELGKYGSIAFVKEFMESKKETSGENEVETNKLLLSAAGMINFDTVAGGDNMYVHSPNSNPEVDVVKGNISSSIRDQINAISRIRAKDKNDIELELEIHPQFEQNSYRAGETGDWSDHMPFYQYANIPIAYVESTNFNVFSKYNQYDGYAQTNNPNAWIDKNGNKINLVPKAKNGSNIVLWDLPEGVNMENVVIAGDIWHSDLDRYDWVKENVGNKIYKQLDTVVETVKEYLTSVWHISSNQTIELTI</sequence>
<dbReference type="SUPFAM" id="SSF53187">
    <property type="entry name" value="Zn-dependent exopeptidases"/>
    <property type="match status" value="1"/>
</dbReference>
<dbReference type="PROSITE" id="PS51257">
    <property type="entry name" value="PROKAR_LIPOPROTEIN"/>
    <property type="match status" value="1"/>
</dbReference>
<keyword evidence="3" id="KW-0031">Aminopeptidase</keyword>
<dbReference type="InterPro" id="IPR054816">
    <property type="entry name" value="Lipoprotein_mollicutes-type_CS"/>
</dbReference>
<name>A0A168RC99_9BACT</name>
<keyword evidence="3" id="KW-0645">Protease</keyword>
<gene>
    <name evidence="3" type="ORF">MGALLINA_04020</name>
</gene>
<evidence type="ECO:0000259" key="2">
    <source>
        <dbReference type="Pfam" id="PF04389"/>
    </source>
</evidence>
<dbReference type="Pfam" id="PF04389">
    <property type="entry name" value="Peptidase_M28"/>
    <property type="match status" value="1"/>
</dbReference>
<dbReference type="PANTHER" id="PTHR12147:SF26">
    <property type="entry name" value="PEPTIDASE M28 DOMAIN-CONTAINING PROTEIN"/>
    <property type="match status" value="1"/>
</dbReference>
<dbReference type="GO" id="GO:0006508">
    <property type="term" value="P:proteolysis"/>
    <property type="evidence" value="ECO:0007669"/>
    <property type="project" value="InterPro"/>
</dbReference>
<dbReference type="PANTHER" id="PTHR12147">
    <property type="entry name" value="METALLOPEPTIDASE M28 FAMILY MEMBER"/>
    <property type="match status" value="1"/>
</dbReference>
<reference evidence="3 4" key="1">
    <citation type="submission" date="2016-03" db="EMBL/GenBank/DDBJ databases">
        <title>Genome sequence of Mycoplasma gallinarum strain Mgn_IPT.</title>
        <authorList>
            <person name="Yacoub E."/>
            <person name="Sirand-Pugnet P."/>
            <person name="Barre A."/>
            <person name="Maurier F."/>
            <person name="Blanchard A."/>
            <person name="Ben Abdelmoumen B.M."/>
        </authorList>
    </citation>
    <scope>NUCLEOTIDE SEQUENCE [LARGE SCALE GENOMIC DNA]</scope>
    <source>
        <strain evidence="3 4">Mgn_IPT</strain>
    </source>
</reference>
<dbReference type="Proteomes" id="UP000076983">
    <property type="component" value="Unassembled WGS sequence"/>
</dbReference>
<protein>
    <submittedName>
        <fullName evidence="3">Aminopeptidase</fullName>
    </submittedName>
</protein>
<dbReference type="Gene3D" id="3.40.630.10">
    <property type="entry name" value="Zn peptidases"/>
    <property type="match status" value="1"/>
</dbReference>
<feature type="domain" description="Peptidase M28" evidence="2">
    <location>
        <begin position="259"/>
        <end position="459"/>
    </location>
</feature>
<evidence type="ECO:0000313" key="3">
    <source>
        <dbReference type="EMBL" id="OAB48831.1"/>
    </source>
</evidence>
<keyword evidence="4" id="KW-1185">Reference proteome</keyword>
<dbReference type="PATRIC" id="fig|29557.3.peg.393"/>
<evidence type="ECO:0000256" key="1">
    <source>
        <dbReference type="SAM" id="SignalP"/>
    </source>
</evidence>
<evidence type="ECO:0000313" key="4">
    <source>
        <dbReference type="Proteomes" id="UP000076983"/>
    </source>
</evidence>
<feature type="chain" id="PRO_5007900054" evidence="1">
    <location>
        <begin position="23"/>
        <end position="567"/>
    </location>
</feature>
<dbReference type="GO" id="GO:0008235">
    <property type="term" value="F:metalloexopeptidase activity"/>
    <property type="evidence" value="ECO:0007669"/>
    <property type="project" value="InterPro"/>
</dbReference>
<accession>A0A168RC99</accession>
<dbReference type="OrthoDB" id="9762302at2"/>
<dbReference type="RefSeq" id="WP_063626187.1">
    <property type="nucleotide sequence ID" value="NZ_LVLH01000035.1"/>
</dbReference>